<feature type="compositionally biased region" description="Polar residues" evidence="8">
    <location>
        <begin position="432"/>
        <end position="441"/>
    </location>
</feature>
<comment type="caution">
    <text evidence="11">The sequence shown here is derived from an EMBL/GenBank/DDBJ whole genome shotgun (WGS) entry which is preliminary data.</text>
</comment>
<feature type="region of interest" description="Disordered" evidence="8">
    <location>
        <begin position="314"/>
        <end position="494"/>
    </location>
</feature>
<evidence type="ECO:0000256" key="4">
    <source>
        <dbReference type="ARBA" id="ARBA00023204"/>
    </source>
</evidence>
<dbReference type="InterPro" id="IPR015381">
    <property type="entry name" value="XLF-like_N"/>
</dbReference>
<dbReference type="Pfam" id="PF09302">
    <property type="entry name" value="XLF"/>
    <property type="match status" value="1"/>
</dbReference>
<evidence type="ECO:0000313" key="12">
    <source>
        <dbReference type="Proteomes" id="UP001642501"/>
    </source>
</evidence>
<evidence type="ECO:0000256" key="6">
    <source>
        <dbReference type="ARBA" id="ARBA00025747"/>
    </source>
</evidence>
<proteinExistence type="inferred from homology"/>
<dbReference type="Pfam" id="PF21928">
    <property type="entry name" value="XLF_CC"/>
    <property type="match status" value="1"/>
</dbReference>
<dbReference type="InterPro" id="IPR052287">
    <property type="entry name" value="NHEJ_factor"/>
</dbReference>
<reference evidence="11 12" key="1">
    <citation type="submission" date="2024-01" db="EMBL/GenBank/DDBJ databases">
        <authorList>
            <person name="Allen C."/>
            <person name="Tagirdzhanova G."/>
        </authorList>
    </citation>
    <scope>NUCLEOTIDE SEQUENCE [LARGE SCALE GENOMIC DNA]</scope>
    <source>
        <strain evidence="11 12">CBS 573.63</strain>
    </source>
</reference>
<dbReference type="CDD" id="cd22285">
    <property type="entry name" value="HD_XLF_N"/>
    <property type="match status" value="1"/>
</dbReference>
<evidence type="ECO:0000256" key="1">
    <source>
        <dbReference type="ARBA" id="ARBA00004123"/>
    </source>
</evidence>
<evidence type="ECO:0000313" key="11">
    <source>
        <dbReference type="EMBL" id="CAK7266668.1"/>
    </source>
</evidence>
<sequence>MNIVRAWRTLPATHPDVPGLLVATEFGPASYAIYVTDLAHIWAERLERRDICMRAFQENTTIDPSYNNEQMSVFLGKLRVALLDSSDADASLSLAAAANGNLVLHTTTILPAGLKPLRWPMYLQKQSSTAITSELVLPLIHDRTMLQRTTSHLVAAIREKDAVINKLVDKLDAMGAGVESAFPTLVGAAGSSGGGSSRRKITRADMERRVRGLAAFDEADFQKRINSVLGSDGAIDTEAETAKLLSDAFDGGNELRYDAETFSGATMSPKLHNWWQELGSGRGVLLKRSMTNTRESSQSTIEAKDIEATMEQDGDNAFQEPTPKRPPPVKAPSPAHKTDPPSPTPIKPKSKVGASKMGRLGAIGKKPTATTLPPTSPSMAAKKMDEDNDTASEADELPHTPKGAIRSAPNAAVVHSRPKAASGGLGHIGGKNKQTSASTPPRANLDPFGQGKTAAGGKEREPDGENNGDKQSAPQSKEKVAPRAAALVSSPNVDVSKRAEAIQKAIQKHAAPMRKKRKF</sequence>
<organism evidence="11 12">
    <name type="scientific">Sporothrix epigloea</name>
    <dbReference type="NCBI Taxonomy" id="1892477"/>
    <lineage>
        <taxon>Eukaryota</taxon>
        <taxon>Fungi</taxon>
        <taxon>Dikarya</taxon>
        <taxon>Ascomycota</taxon>
        <taxon>Pezizomycotina</taxon>
        <taxon>Sordariomycetes</taxon>
        <taxon>Sordariomycetidae</taxon>
        <taxon>Ophiostomatales</taxon>
        <taxon>Ophiostomataceae</taxon>
        <taxon>Sporothrix</taxon>
    </lineage>
</organism>
<comment type="subcellular location">
    <subcellularLocation>
        <location evidence="1">Nucleus</location>
    </subcellularLocation>
</comment>
<feature type="compositionally biased region" description="Low complexity" evidence="8">
    <location>
        <begin position="367"/>
        <end position="381"/>
    </location>
</feature>
<accession>A0ABP0DG72</accession>
<name>A0ABP0DG72_9PEZI</name>
<evidence type="ECO:0000259" key="9">
    <source>
        <dbReference type="Pfam" id="PF09302"/>
    </source>
</evidence>
<dbReference type="Proteomes" id="UP001642501">
    <property type="component" value="Unassembled WGS sequence"/>
</dbReference>
<evidence type="ECO:0000256" key="5">
    <source>
        <dbReference type="ARBA" id="ARBA00023242"/>
    </source>
</evidence>
<evidence type="ECO:0000256" key="3">
    <source>
        <dbReference type="ARBA" id="ARBA00023125"/>
    </source>
</evidence>
<dbReference type="Gene3D" id="2.170.210.10">
    <property type="entry name" value="DNA double-strand break repair and VJ recombination XRCC4, N-terminal"/>
    <property type="match status" value="1"/>
</dbReference>
<gene>
    <name evidence="11" type="ORF">SEPCBS57363_002206</name>
</gene>
<keyword evidence="5" id="KW-0539">Nucleus</keyword>
<dbReference type="PANTHER" id="PTHR32235:SF1">
    <property type="entry name" value="NON-HOMOLOGOUS END-JOINING FACTOR 1"/>
    <property type="match status" value="1"/>
</dbReference>
<evidence type="ECO:0000256" key="7">
    <source>
        <dbReference type="ARBA" id="ARBA00044529"/>
    </source>
</evidence>
<feature type="domain" description="XLF-like coiled-coil region" evidence="10">
    <location>
        <begin position="128"/>
        <end position="178"/>
    </location>
</feature>
<feature type="compositionally biased region" description="Acidic residues" evidence="8">
    <location>
        <begin position="386"/>
        <end position="395"/>
    </location>
</feature>
<protein>
    <recommendedName>
        <fullName evidence="7">Non-homologous end-joining factor 1</fullName>
    </recommendedName>
</protein>
<keyword evidence="4" id="KW-0234">DNA repair</keyword>
<feature type="domain" description="XLF-like N-terminal" evidence="9">
    <location>
        <begin position="7"/>
        <end position="125"/>
    </location>
</feature>
<keyword evidence="12" id="KW-1185">Reference proteome</keyword>
<dbReference type="InterPro" id="IPR038051">
    <property type="entry name" value="XRCC4-like_N_sf"/>
</dbReference>
<keyword evidence="3" id="KW-0238">DNA-binding</keyword>
<evidence type="ECO:0000256" key="2">
    <source>
        <dbReference type="ARBA" id="ARBA00022763"/>
    </source>
</evidence>
<keyword evidence="2" id="KW-0227">DNA damage</keyword>
<evidence type="ECO:0000256" key="8">
    <source>
        <dbReference type="SAM" id="MobiDB-lite"/>
    </source>
</evidence>
<comment type="similarity">
    <text evidence="6">Belongs to the XRCC4-XLF family. XLF subfamily.</text>
</comment>
<dbReference type="EMBL" id="CAWUOM010000027">
    <property type="protein sequence ID" value="CAK7266668.1"/>
    <property type="molecule type" value="Genomic_DNA"/>
</dbReference>
<dbReference type="PANTHER" id="PTHR32235">
    <property type="entry name" value="NON-HOMOLOGOUS END-JOINING FACTOR 1"/>
    <property type="match status" value="1"/>
</dbReference>
<evidence type="ECO:0000259" key="10">
    <source>
        <dbReference type="Pfam" id="PF21928"/>
    </source>
</evidence>
<dbReference type="InterPro" id="IPR053829">
    <property type="entry name" value="XLF-like_CC"/>
</dbReference>